<dbReference type="GO" id="GO:0005829">
    <property type="term" value="C:cytosol"/>
    <property type="evidence" value="ECO:0007669"/>
    <property type="project" value="TreeGrafter"/>
</dbReference>
<organism evidence="1 2">
    <name type="scientific">Galerina marginata (strain CBS 339.88)</name>
    <dbReference type="NCBI Taxonomy" id="685588"/>
    <lineage>
        <taxon>Eukaryota</taxon>
        <taxon>Fungi</taxon>
        <taxon>Dikarya</taxon>
        <taxon>Basidiomycota</taxon>
        <taxon>Agaricomycotina</taxon>
        <taxon>Agaricomycetes</taxon>
        <taxon>Agaricomycetidae</taxon>
        <taxon>Agaricales</taxon>
        <taxon>Agaricineae</taxon>
        <taxon>Strophariaceae</taxon>
        <taxon>Galerina</taxon>
    </lineage>
</organism>
<dbReference type="STRING" id="685588.A0A067TQK4"/>
<dbReference type="PANTHER" id="PTHR13608:SF3">
    <property type="entry name" value="ARMADILLO-LIKE HELICAL DOMAIN-CONTAINING PROTEIN 3"/>
    <property type="match status" value="1"/>
</dbReference>
<dbReference type="InterPro" id="IPR039868">
    <property type="entry name" value="ARMD3-like"/>
</dbReference>
<name>A0A067TQK4_GALM3</name>
<dbReference type="OrthoDB" id="2012278at2759"/>
<evidence type="ECO:0000313" key="2">
    <source>
        <dbReference type="Proteomes" id="UP000027222"/>
    </source>
</evidence>
<proteinExistence type="predicted"/>
<dbReference type="AlphaFoldDB" id="A0A067TQK4"/>
<reference evidence="2" key="1">
    <citation type="journal article" date="2014" name="Proc. Natl. Acad. Sci. U.S.A.">
        <title>Extensive sampling of basidiomycete genomes demonstrates inadequacy of the white-rot/brown-rot paradigm for wood decay fungi.</title>
        <authorList>
            <person name="Riley R."/>
            <person name="Salamov A.A."/>
            <person name="Brown D.W."/>
            <person name="Nagy L.G."/>
            <person name="Floudas D."/>
            <person name="Held B.W."/>
            <person name="Levasseur A."/>
            <person name="Lombard V."/>
            <person name="Morin E."/>
            <person name="Otillar R."/>
            <person name="Lindquist E.A."/>
            <person name="Sun H."/>
            <person name="LaButti K.M."/>
            <person name="Schmutz J."/>
            <person name="Jabbour D."/>
            <person name="Luo H."/>
            <person name="Baker S.E."/>
            <person name="Pisabarro A.G."/>
            <person name="Walton J.D."/>
            <person name="Blanchette R.A."/>
            <person name="Henrissat B."/>
            <person name="Martin F."/>
            <person name="Cullen D."/>
            <person name="Hibbett D.S."/>
            <person name="Grigoriev I.V."/>
        </authorList>
    </citation>
    <scope>NUCLEOTIDE SEQUENCE [LARGE SCALE GENOMIC DNA]</scope>
    <source>
        <strain evidence="2">CBS 339.88</strain>
    </source>
</reference>
<evidence type="ECO:0000313" key="1">
    <source>
        <dbReference type="EMBL" id="KDR85460.1"/>
    </source>
</evidence>
<dbReference type="Proteomes" id="UP000027222">
    <property type="component" value="Unassembled WGS sequence"/>
</dbReference>
<protein>
    <submittedName>
        <fullName evidence="1">Uncharacterized protein</fullName>
    </submittedName>
</protein>
<sequence>MEILGGSVSQSDQVFSEFTEALDAVMGDSEAPAATRHQVLQLGLIYMCGIAQLSTGAYFLRRDFFPSIVAIVKSTDMEQYTFEAILFLSILANYHKSDAAKLNPYLRRIRESTDGEFMRKLCWASNFALGTSVKAYQEISDDSAASTLASSFGSAINRLRPIRALSLTNSNPPGDRFKDQPIEATVVLLPIYEFLRPNPLFASVLIEDLVSPPDSALETTPLFCTILSLASYLCTHASSTASPRSTAYAGLSLNIMLSLVENNMVMEFVSQTKAPVIRLCRQVC</sequence>
<dbReference type="PANTHER" id="PTHR13608">
    <property type="entry name" value="ARMADILLO-LIKE HELICAL DOMAIN-CONTAINING PROTEIN 3"/>
    <property type="match status" value="1"/>
</dbReference>
<dbReference type="EMBL" id="KL142367">
    <property type="protein sequence ID" value="KDR85460.1"/>
    <property type="molecule type" value="Genomic_DNA"/>
</dbReference>
<gene>
    <name evidence="1" type="ORF">GALMADRAFT_218557</name>
</gene>
<accession>A0A067TQK4</accession>
<dbReference type="HOGENOM" id="CLU_980191_0_0_1"/>
<keyword evidence="2" id="KW-1185">Reference proteome</keyword>